<dbReference type="SUPFAM" id="SSF103657">
    <property type="entry name" value="BAR/IMD domain-like"/>
    <property type="match status" value="1"/>
</dbReference>
<evidence type="ECO:0000256" key="2">
    <source>
        <dbReference type="SAM" id="MobiDB-lite"/>
    </source>
</evidence>
<organism evidence="3">
    <name type="scientific">Albugo laibachii Nc14</name>
    <dbReference type="NCBI Taxonomy" id="890382"/>
    <lineage>
        <taxon>Eukaryota</taxon>
        <taxon>Sar</taxon>
        <taxon>Stramenopiles</taxon>
        <taxon>Oomycota</taxon>
        <taxon>Peronosporomycetes</taxon>
        <taxon>Albuginales</taxon>
        <taxon>Albuginaceae</taxon>
        <taxon>Albugo</taxon>
    </lineage>
</organism>
<accession>F0VZ10</accession>
<dbReference type="PANTHER" id="PTHR13663:SF2">
    <property type="entry name" value="SIMILAR TO RIKEN CDNA 6430548M08"/>
    <property type="match status" value="1"/>
</dbReference>
<name>F0VZ10_9STRA</name>
<reference evidence="3" key="1">
    <citation type="journal article" date="2011" name="PLoS Biol.">
        <title>Gene gain and loss during evolution of obligate parasitism in the white rust pathogen of Arabidopsis thaliana.</title>
        <authorList>
            <person name="Kemen E."/>
            <person name="Gardiner A."/>
            <person name="Schultz-Larsen T."/>
            <person name="Kemen A.C."/>
            <person name="Balmuth A.L."/>
            <person name="Robert-Seilaniantz A."/>
            <person name="Bailey K."/>
            <person name="Holub E."/>
            <person name="Studholme D.J."/>
            <person name="Maclean D."/>
            <person name="Jones J.D."/>
        </authorList>
    </citation>
    <scope>NUCLEOTIDE SEQUENCE</scope>
</reference>
<reference evidence="3" key="2">
    <citation type="submission" date="2011-02" db="EMBL/GenBank/DDBJ databases">
        <authorList>
            <person name="MacLean D."/>
        </authorList>
    </citation>
    <scope>NUCLEOTIDE SEQUENCE</scope>
</reference>
<dbReference type="HOGENOM" id="CLU_029753_0_0_1"/>
<gene>
    <name evidence="3" type="primary">AlNc14C1G157</name>
    <name evidence="3" type="ORF">ALNC14_001680</name>
</gene>
<feature type="region of interest" description="Disordered" evidence="2">
    <location>
        <begin position="307"/>
        <end position="351"/>
    </location>
</feature>
<feature type="coiled-coil region" evidence="1">
    <location>
        <begin position="125"/>
        <end position="173"/>
    </location>
</feature>
<evidence type="ECO:0000256" key="1">
    <source>
        <dbReference type="SAM" id="Coils"/>
    </source>
</evidence>
<dbReference type="PANTHER" id="PTHR13663">
    <property type="entry name" value="SIMILAR TO RIKEN CDNA 6430548M08"/>
    <property type="match status" value="1"/>
</dbReference>
<sequence>MDEASIRNENHFRRTFCQIPFCKIKRNAERGDQSLDKLITFLEHKAKADRLANEELRNLLHSNEICTDTNLEEYEEYGTSIRKSIIELKSYVEMNCYQHLLLAKVLEDQVALPLRKLQEHTKSYRKTLQREISSVNENYAESYRQMMQANEELARVEKELQEAKDRQKRALHCIGIPAFELQRLAMRVSRCQEVYESAKMEHSRYKRALFGRIVARDEMGMAVAVAYQRAEEERIDQIKSSLERFVHVEKERMKAAHVQLESLKIHVENINQAEDIQLLIHNHSNPETMHFQGKALSILDWKRLRNQTDSDEDSNSEDERIGRIHGEYPNKKDSDKLSISETEPKKNDQMRTTVDPVAMREALKSFFEDDTASLEQACSTIEAMCMRKRGRTSFVKCLSHQRGFETRIKTQLVFDAMVRCFNTFLQECMHQNHVRAAKTAIILAETFYIAKQDLLNSNMNQHESSMESVKVSDAVDRSSETVESPRTNRVYLQVEVKQHVIWKSPKFWEKALLLAIGEELQRSSPSVSWECLPSGIPKSENVYTREEAVSHVHNIIFGQLGSFTLSMLEFGIPLAQIETFIETMCDANELTEEQRFQLRKSLREIRVALQ</sequence>
<dbReference type="InterPro" id="IPR027267">
    <property type="entry name" value="AH/BAR_dom_sf"/>
</dbReference>
<evidence type="ECO:0000313" key="3">
    <source>
        <dbReference type="EMBL" id="CCA14025.1"/>
    </source>
</evidence>
<dbReference type="InterPro" id="IPR039872">
    <property type="entry name" value="KIAA0513"/>
</dbReference>
<dbReference type="Gene3D" id="1.20.1270.60">
    <property type="entry name" value="Arfaptin homology (AH) domain/BAR domain"/>
    <property type="match status" value="1"/>
</dbReference>
<keyword evidence="1" id="KW-0175">Coiled coil</keyword>
<feature type="compositionally biased region" description="Basic and acidic residues" evidence="2">
    <location>
        <begin position="317"/>
        <end position="349"/>
    </location>
</feature>
<dbReference type="EMBL" id="FR824046">
    <property type="protein sequence ID" value="CCA14025.1"/>
    <property type="molecule type" value="Genomic_DNA"/>
</dbReference>
<proteinExistence type="predicted"/>
<dbReference type="AlphaFoldDB" id="F0VZ10"/>
<protein>
    <submittedName>
        <fullName evidence="3">Uncharacterized protein AlNc14C1G157</fullName>
    </submittedName>
</protein>